<sequence>MISEGAQDFITICFMFGCILSFYFVFFKKIWLAWILGTFLTPFLGIAFQAIIYDPLALYYLYALPFIVIVTGLISTIIAVLKYYLSKKRSGFSTRA</sequence>
<keyword evidence="1" id="KW-1133">Transmembrane helix</keyword>
<dbReference type="EMBL" id="LNYH01000112">
    <property type="protein sequence ID" value="KTD19449.1"/>
    <property type="molecule type" value="Genomic_DNA"/>
</dbReference>
<feature type="transmembrane region" description="Helical" evidence="1">
    <location>
        <begin position="33"/>
        <end position="53"/>
    </location>
</feature>
<accession>A0A0W0VIA8</accession>
<keyword evidence="1" id="KW-0812">Transmembrane</keyword>
<name>A0A0W0VIA8_9GAMM</name>
<dbReference type="Proteomes" id="UP000054761">
    <property type="component" value="Unassembled WGS sequence"/>
</dbReference>
<reference evidence="2 3" key="1">
    <citation type="submission" date="2015-11" db="EMBL/GenBank/DDBJ databases">
        <title>Genomic analysis of 38 Legionella species identifies large and diverse effector repertoires.</title>
        <authorList>
            <person name="Burstein D."/>
            <person name="Amaro F."/>
            <person name="Zusman T."/>
            <person name="Lifshitz Z."/>
            <person name="Cohen O."/>
            <person name="Gilbert J.A."/>
            <person name="Pupko T."/>
            <person name="Shuman H.A."/>
            <person name="Segal G."/>
        </authorList>
    </citation>
    <scope>NUCLEOTIDE SEQUENCE [LARGE SCALE GENOMIC DNA]</scope>
    <source>
        <strain evidence="2 3">Bercovier 4</strain>
    </source>
</reference>
<proteinExistence type="predicted"/>
<keyword evidence="1" id="KW-0472">Membrane</keyword>
<dbReference type="PATRIC" id="fig|454.4.peg.2190"/>
<gene>
    <name evidence="2" type="ORF">Lisr_2011</name>
</gene>
<feature type="transmembrane region" description="Helical" evidence="1">
    <location>
        <begin position="59"/>
        <end position="85"/>
    </location>
</feature>
<keyword evidence="3" id="KW-1185">Reference proteome</keyword>
<feature type="transmembrane region" description="Helical" evidence="1">
    <location>
        <begin position="6"/>
        <end position="26"/>
    </location>
</feature>
<comment type="caution">
    <text evidence="2">The sequence shown here is derived from an EMBL/GenBank/DDBJ whole genome shotgun (WGS) entry which is preliminary data.</text>
</comment>
<organism evidence="2 3">
    <name type="scientific">Legionella israelensis</name>
    <dbReference type="NCBI Taxonomy" id="454"/>
    <lineage>
        <taxon>Bacteria</taxon>
        <taxon>Pseudomonadati</taxon>
        <taxon>Pseudomonadota</taxon>
        <taxon>Gammaproteobacteria</taxon>
        <taxon>Legionellales</taxon>
        <taxon>Legionellaceae</taxon>
        <taxon>Legionella</taxon>
    </lineage>
</organism>
<dbReference type="AlphaFoldDB" id="A0A0W0VIA8"/>
<evidence type="ECO:0000256" key="1">
    <source>
        <dbReference type="SAM" id="Phobius"/>
    </source>
</evidence>
<evidence type="ECO:0000313" key="2">
    <source>
        <dbReference type="EMBL" id="KTD19449.1"/>
    </source>
</evidence>
<evidence type="ECO:0000313" key="3">
    <source>
        <dbReference type="Proteomes" id="UP000054761"/>
    </source>
</evidence>
<protein>
    <submittedName>
        <fullName evidence="2">Uncharacterized protein</fullName>
    </submittedName>
</protein>